<evidence type="ECO:0000313" key="3">
    <source>
        <dbReference type="EMBL" id="AYO44173.1"/>
    </source>
</evidence>
<feature type="domain" description="NADAR" evidence="2">
    <location>
        <begin position="72"/>
        <end position="212"/>
    </location>
</feature>
<evidence type="ECO:0000313" key="4">
    <source>
        <dbReference type="Proteomes" id="UP000269793"/>
    </source>
</evidence>
<keyword evidence="4" id="KW-1185">Reference proteome</keyword>
<dbReference type="CDD" id="cd15457">
    <property type="entry name" value="NADAR"/>
    <property type="match status" value="1"/>
</dbReference>
<protein>
    <submittedName>
        <fullName evidence="3">Swarming motility protein YbiA</fullName>
    </submittedName>
</protein>
<gene>
    <name evidence="3" type="primary">ybiA</name>
    <name evidence="3" type="ORF">DNF11_3223</name>
</gene>
<evidence type="ECO:0000259" key="2">
    <source>
        <dbReference type="Pfam" id="PF08719"/>
    </source>
</evidence>
<accession>A0A3G2S7Z3</accession>
<organism evidence="3 4">
    <name type="scientific">Malassezia restricta (strain ATCC 96810 / NBRC 103918 / CBS 7877)</name>
    <name type="common">Seborrheic dermatitis infection agent</name>
    <dbReference type="NCBI Taxonomy" id="425264"/>
    <lineage>
        <taxon>Eukaryota</taxon>
        <taxon>Fungi</taxon>
        <taxon>Dikarya</taxon>
        <taxon>Basidiomycota</taxon>
        <taxon>Ustilaginomycotina</taxon>
        <taxon>Malasseziomycetes</taxon>
        <taxon>Malasseziales</taxon>
        <taxon>Malasseziaceae</taxon>
        <taxon>Malassezia</taxon>
    </lineage>
</organism>
<dbReference type="EMBL" id="CP033153">
    <property type="protein sequence ID" value="AYO44173.1"/>
    <property type="molecule type" value="Genomic_DNA"/>
</dbReference>
<feature type="region of interest" description="Disordered" evidence="1">
    <location>
        <begin position="1"/>
        <end position="23"/>
    </location>
</feature>
<dbReference type="Proteomes" id="UP000269793">
    <property type="component" value="Chromosome VI"/>
</dbReference>
<dbReference type="SUPFAM" id="SSF143990">
    <property type="entry name" value="YbiA-like"/>
    <property type="match status" value="1"/>
</dbReference>
<dbReference type="Pfam" id="PF08719">
    <property type="entry name" value="NADAR"/>
    <property type="match status" value="1"/>
</dbReference>
<evidence type="ECO:0000256" key="1">
    <source>
        <dbReference type="SAM" id="MobiDB-lite"/>
    </source>
</evidence>
<dbReference type="AlphaFoldDB" id="A0A3G2S7Z3"/>
<reference evidence="3 4" key="1">
    <citation type="submission" date="2018-10" db="EMBL/GenBank/DDBJ databases">
        <title>Complete genome sequence of Malassezia restricta CBS 7877.</title>
        <authorList>
            <person name="Morand S.C."/>
            <person name="Bertignac M."/>
            <person name="Iltis A."/>
            <person name="Kolder I."/>
            <person name="Pirovano W."/>
            <person name="Jourdain R."/>
            <person name="Clavaud C."/>
        </authorList>
    </citation>
    <scope>NUCLEOTIDE SEQUENCE [LARGE SCALE GENOMIC DNA]</scope>
    <source>
        <strain evidence="3 4">CBS 7877</strain>
    </source>
</reference>
<dbReference type="Gene3D" id="1.10.357.40">
    <property type="entry name" value="YbiA-like"/>
    <property type="match status" value="1"/>
</dbReference>
<dbReference type="VEuPathDB" id="FungiDB:DNF11_3223"/>
<sequence length="226" mass="24890">MSKRISSWFKKGSKRSTSDSESSDDVLAANVGSIAGDNELLYASPAVMESVKHSKNSANGNNRIEFYSKDLPFFWLNNASPHPVVVDGIRYPTAEHLFQAQKFIDSRPDIATKIRKASNPVEAIHIARTFAKEVRPDWIRDGVNVTTMRMVLLTKFMQYSDLRLALLETGDAEIVHASPNDAFWGSAAMSDSIGRGRNVLGRTIMQTRELMRVAAGVGANSGTQTV</sequence>
<name>A0A3G2S7Z3_MALR7</name>
<proteinExistence type="predicted"/>
<dbReference type="STRING" id="425264.A0A3G2S7Z3"/>
<dbReference type="NCBIfam" id="TIGR02464">
    <property type="entry name" value="ribofla_fusion"/>
    <property type="match status" value="1"/>
</dbReference>
<dbReference type="InterPro" id="IPR012816">
    <property type="entry name" value="NADAR"/>
</dbReference>
<dbReference type="InterPro" id="IPR037238">
    <property type="entry name" value="YbiA-like_sf"/>
</dbReference>
<dbReference type="OrthoDB" id="206452at2759"/>